<evidence type="ECO:0000256" key="1">
    <source>
        <dbReference type="SAM" id="MobiDB-lite"/>
    </source>
</evidence>
<gene>
    <name evidence="3" type="primary">LOC117238854</name>
</gene>
<organism evidence="2 3">
    <name type="scientific">Bombus vosnesenskii</name>
    <dbReference type="NCBI Taxonomy" id="207650"/>
    <lineage>
        <taxon>Eukaryota</taxon>
        <taxon>Metazoa</taxon>
        <taxon>Ecdysozoa</taxon>
        <taxon>Arthropoda</taxon>
        <taxon>Hexapoda</taxon>
        <taxon>Insecta</taxon>
        <taxon>Pterygota</taxon>
        <taxon>Neoptera</taxon>
        <taxon>Endopterygota</taxon>
        <taxon>Hymenoptera</taxon>
        <taxon>Apocrita</taxon>
        <taxon>Aculeata</taxon>
        <taxon>Apoidea</taxon>
        <taxon>Anthophila</taxon>
        <taxon>Apidae</taxon>
        <taxon>Bombus</taxon>
        <taxon>Pyrobombus</taxon>
    </lineage>
</organism>
<evidence type="ECO:0000313" key="3">
    <source>
        <dbReference type="RefSeq" id="XP_033359957.1"/>
    </source>
</evidence>
<dbReference type="KEGG" id="bvk:117238854"/>
<feature type="region of interest" description="Disordered" evidence="1">
    <location>
        <begin position="60"/>
        <end position="193"/>
    </location>
</feature>
<dbReference type="RefSeq" id="XP_033359957.1">
    <property type="nucleotide sequence ID" value="XM_033504066.1"/>
</dbReference>
<accession>A0A6J3L3Y2</accession>
<evidence type="ECO:0000313" key="2">
    <source>
        <dbReference type="Proteomes" id="UP000504631"/>
    </source>
</evidence>
<dbReference type="AlphaFoldDB" id="A0A6J3L3Y2"/>
<feature type="compositionally biased region" description="Basic and acidic residues" evidence="1">
    <location>
        <begin position="85"/>
        <end position="96"/>
    </location>
</feature>
<sequence length="271" mass="30081">MLLYDSIFWICRNLTTNRAGGFHLPATAAATGLDESHGSTNRSSTQQDVIKDSRSIVLRATSSSDQDKSVSKNKDGSAELTQRLSRTETVRQDARKLKTATLNRMGKMFKQRSQTPVADKSRLDIDSDINPAKTMESEDAAKKEKSNSLGRMLKLVDKDGSPKKMFHPRAGSLSRILRRNPNNEDSDDKKQIEENAPGIFSRMLNQLRGRPQSGNATLEPNLKTREKISSLPPKVPLNSRTVNLSSSTSTSSPQTRINESPQKLSSFEYSI</sequence>
<feature type="compositionally biased region" description="Basic and acidic residues" evidence="1">
    <location>
        <begin position="65"/>
        <end position="77"/>
    </location>
</feature>
<protein>
    <submittedName>
        <fullName evidence="3">Uncharacterized protein LOC117238854</fullName>
    </submittedName>
</protein>
<dbReference type="Proteomes" id="UP000504631">
    <property type="component" value="Unplaced"/>
</dbReference>
<feature type="compositionally biased region" description="Basic and acidic residues" evidence="1">
    <location>
        <begin position="135"/>
        <end position="146"/>
    </location>
</feature>
<feature type="region of interest" description="Disordered" evidence="1">
    <location>
        <begin position="206"/>
        <end position="271"/>
    </location>
</feature>
<name>A0A6J3L3Y2_9HYME</name>
<dbReference type="GeneID" id="117238854"/>
<reference evidence="3" key="1">
    <citation type="submission" date="2025-08" db="UniProtKB">
        <authorList>
            <consortium name="RefSeq"/>
        </authorList>
    </citation>
    <scope>IDENTIFICATION</scope>
    <source>
        <tissue evidence="3">Muscle</tissue>
    </source>
</reference>
<feature type="compositionally biased region" description="Polar residues" evidence="1">
    <location>
        <begin position="253"/>
        <end position="271"/>
    </location>
</feature>
<proteinExistence type="predicted"/>
<keyword evidence="2" id="KW-1185">Reference proteome</keyword>